<dbReference type="KEGG" id="sbf:JCM31447_31030"/>
<evidence type="ECO:0000313" key="1">
    <source>
        <dbReference type="EMBL" id="BBH54629.1"/>
    </source>
</evidence>
<dbReference type="EMBL" id="AP019369">
    <property type="protein sequence ID" value="BBH54629.1"/>
    <property type="molecule type" value="Genomic_DNA"/>
</dbReference>
<keyword evidence="1" id="KW-0614">Plasmid</keyword>
<evidence type="ECO:0000313" key="2">
    <source>
        <dbReference type="Proteomes" id="UP000291236"/>
    </source>
</evidence>
<keyword evidence="2" id="KW-1185">Reference proteome</keyword>
<gene>
    <name evidence="1" type="ORF">JCM31447_31030</name>
</gene>
<dbReference type="Proteomes" id="UP000291236">
    <property type="component" value="Plasmid 79K"/>
</dbReference>
<accession>A0A4P2VR34</accession>
<dbReference type="GeneID" id="39493220"/>
<proteinExistence type="predicted"/>
<dbReference type="RefSeq" id="WP_130613005.1">
    <property type="nucleotide sequence ID" value="NZ_AP019369.1"/>
</dbReference>
<sequence length="367" mass="42008">MESIEKKNEYKEKMFYVNENQSAEVNEKSENLNNSRRGFLSLAFLAGAGIASVLKEKVAKADPIGGDTAALTELTSWLKFQWATHIVPTAKTIKESYEMAKGWVEAWNGFVTAYNEAARFIQDGVTALTSPEENIFYLQLKQMIDYVDRILEYRGNILSFRLHYLNPVLMQKIDSYISMGQSFSRRARNLAMLQYYKKDNEDEITDAQRRDFMRRYPNSNIERASIRASNDIANYGYESLRIEALKDTVEFIKKEVTKYPIKPGKPGKGEAPQKSRGQVFQELSAVTSVDIALQQTHLLNEINIKLTNLMMIMTQAGQGPVISDNEQIVTKEMFAEIARKMQMSIKEINNPFLKKNGKEEKNKKDNS</sequence>
<geneLocation type="plasmid" evidence="1 2">
    <name>79K</name>
</geneLocation>
<reference evidence="1 2" key="1">
    <citation type="submission" date="2018-12" db="EMBL/GenBank/DDBJ databases">
        <title>Rubrispira sanarue gen. nov., sp., nov., a member of the order Silvanigrellales, isolated from a brackish lake in Hamamatsu Japan.</title>
        <authorList>
            <person name="Maejima Y."/>
            <person name="Iino T."/>
            <person name="Muraguchi Y."/>
            <person name="Fukuda K."/>
            <person name="Nojiri H."/>
            <person name="Ohkuma M."/>
            <person name="Moriuchi R."/>
            <person name="Dohra H."/>
            <person name="Kimbara K."/>
            <person name="Shintani M."/>
        </authorList>
    </citation>
    <scope>NUCLEOTIDE SEQUENCE [LARGE SCALE GENOMIC DNA]</scope>
    <source>
        <strain evidence="1 2">RF1110005</strain>
        <plasmid evidence="1 2">79K</plasmid>
    </source>
</reference>
<protein>
    <submittedName>
        <fullName evidence="1">Uncharacterized protein</fullName>
    </submittedName>
</protein>
<dbReference type="AlphaFoldDB" id="A0A4P2VR34"/>
<organism evidence="1 2">
    <name type="scientific">Fluviispira sanaruensis</name>
    <dbReference type="NCBI Taxonomy" id="2493639"/>
    <lineage>
        <taxon>Bacteria</taxon>
        <taxon>Pseudomonadati</taxon>
        <taxon>Bdellovibrionota</taxon>
        <taxon>Oligoflexia</taxon>
        <taxon>Silvanigrellales</taxon>
        <taxon>Silvanigrellaceae</taxon>
        <taxon>Fluviispira</taxon>
    </lineage>
</organism>
<name>A0A4P2VR34_FLUSA</name>